<dbReference type="EMBL" id="SLWK01000006">
    <property type="protein sequence ID" value="TCO07991.1"/>
    <property type="molecule type" value="Genomic_DNA"/>
</dbReference>
<proteinExistence type="predicted"/>
<comment type="caution">
    <text evidence="1">The sequence shown here is derived from an EMBL/GenBank/DDBJ whole genome shotgun (WGS) entry which is preliminary data.</text>
</comment>
<reference evidence="1 2" key="1">
    <citation type="submission" date="2019-03" db="EMBL/GenBank/DDBJ databases">
        <title>Genomic Encyclopedia of Type Strains, Phase IV (KMG-IV): sequencing the most valuable type-strain genomes for metagenomic binning, comparative biology and taxonomic classification.</title>
        <authorList>
            <person name="Goeker M."/>
        </authorList>
    </citation>
    <scope>NUCLEOTIDE SEQUENCE [LARGE SCALE GENOMIC DNA]</scope>
    <source>
        <strain evidence="1 2">DSM 24179</strain>
    </source>
</reference>
<sequence length="42" mass="4748">MLSGRILEISPFGRNDMVLWFYALNGFSNGFAVTKPIQLKSK</sequence>
<keyword evidence="2" id="KW-1185">Reference proteome</keyword>
<organism evidence="1 2">
    <name type="scientific">Natronoflexus pectinivorans</name>
    <dbReference type="NCBI Taxonomy" id="682526"/>
    <lineage>
        <taxon>Bacteria</taxon>
        <taxon>Pseudomonadati</taxon>
        <taxon>Bacteroidota</taxon>
        <taxon>Bacteroidia</taxon>
        <taxon>Marinilabiliales</taxon>
        <taxon>Marinilabiliaceae</taxon>
        <taxon>Natronoflexus</taxon>
    </lineage>
</organism>
<accession>A0A4R2GIG6</accession>
<protein>
    <submittedName>
        <fullName evidence="1">Uncharacterized protein</fullName>
    </submittedName>
</protein>
<evidence type="ECO:0000313" key="1">
    <source>
        <dbReference type="EMBL" id="TCO07991.1"/>
    </source>
</evidence>
<gene>
    <name evidence="1" type="ORF">EV194_106133</name>
</gene>
<dbReference type="AlphaFoldDB" id="A0A4R2GIG6"/>
<name>A0A4R2GIG6_9BACT</name>
<evidence type="ECO:0000313" key="2">
    <source>
        <dbReference type="Proteomes" id="UP000295221"/>
    </source>
</evidence>
<dbReference type="Proteomes" id="UP000295221">
    <property type="component" value="Unassembled WGS sequence"/>
</dbReference>